<evidence type="ECO:0000313" key="6">
    <source>
        <dbReference type="Proteomes" id="UP000183410"/>
    </source>
</evidence>
<keyword evidence="2 5" id="KW-0238">DNA-binding</keyword>
<organism evidence="5 6">
    <name type="scientific">Paenibacillus algorifonticola</name>
    <dbReference type="NCBI Taxonomy" id="684063"/>
    <lineage>
        <taxon>Bacteria</taxon>
        <taxon>Bacillati</taxon>
        <taxon>Bacillota</taxon>
        <taxon>Bacilli</taxon>
        <taxon>Bacillales</taxon>
        <taxon>Paenibacillaceae</taxon>
        <taxon>Paenibacillus</taxon>
    </lineage>
</organism>
<dbReference type="InterPro" id="IPR036388">
    <property type="entry name" value="WH-like_DNA-bd_sf"/>
</dbReference>
<evidence type="ECO:0000256" key="3">
    <source>
        <dbReference type="ARBA" id="ARBA00023163"/>
    </source>
</evidence>
<name>A0A1I2BZE1_9BACL</name>
<evidence type="ECO:0000259" key="4">
    <source>
        <dbReference type="PROSITE" id="PS50987"/>
    </source>
</evidence>
<dbReference type="GO" id="GO:0003677">
    <property type="term" value="F:DNA binding"/>
    <property type="evidence" value="ECO:0007669"/>
    <property type="project" value="UniProtKB-KW"/>
</dbReference>
<dbReference type="InterPro" id="IPR011991">
    <property type="entry name" value="ArsR-like_HTH"/>
</dbReference>
<dbReference type="CDD" id="cd00090">
    <property type="entry name" value="HTH_ARSR"/>
    <property type="match status" value="1"/>
</dbReference>
<keyword evidence="3" id="KW-0804">Transcription</keyword>
<reference evidence="6" key="1">
    <citation type="submission" date="2016-10" db="EMBL/GenBank/DDBJ databases">
        <authorList>
            <person name="Varghese N."/>
            <person name="Submissions S."/>
        </authorList>
    </citation>
    <scope>NUCLEOTIDE SEQUENCE [LARGE SCALE GENOMIC DNA]</scope>
    <source>
        <strain evidence="6">CGMCC 1.10223</strain>
    </source>
</reference>
<protein>
    <submittedName>
        <fullName evidence="5">DNA-binding transcriptional regulator, ArsR family</fullName>
    </submittedName>
</protein>
<dbReference type="InterPro" id="IPR051081">
    <property type="entry name" value="HTH_MetalResp_TranReg"/>
</dbReference>
<dbReference type="PANTHER" id="PTHR33154">
    <property type="entry name" value="TRANSCRIPTIONAL REGULATOR, ARSR FAMILY"/>
    <property type="match status" value="1"/>
</dbReference>
<keyword evidence="6" id="KW-1185">Reference proteome</keyword>
<dbReference type="Pfam" id="PF12840">
    <property type="entry name" value="HTH_20"/>
    <property type="match status" value="1"/>
</dbReference>
<dbReference type="Proteomes" id="UP000183410">
    <property type="component" value="Unassembled WGS sequence"/>
</dbReference>
<dbReference type="PROSITE" id="PS50987">
    <property type="entry name" value="HTH_ARSR_2"/>
    <property type="match status" value="1"/>
</dbReference>
<dbReference type="Gene3D" id="1.10.10.10">
    <property type="entry name" value="Winged helix-like DNA-binding domain superfamily/Winged helix DNA-binding domain"/>
    <property type="match status" value="1"/>
</dbReference>
<sequence>MKSALKHPAGYGTLGSMRMMRVPEANEMKLTTVLHALSDPVRLKIVLCLARTGEKNCSSFEVEHLSKSTLSHHVKILREGGIIQPRIEGKQHYYSIRRDNLDLCFPGLLDSILATDERYI</sequence>
<evidence type="ECO:0000313" key="5">
    <source>
        <dbReference type="EMBL" id="SFE60843.1"/>
    </source>
</evidence>
<evidence type="ECO:0000256" key="1">
    <source>
        <dbReference type="ARBA" id="ARBA00023015"/>
    </source>
</evidence>
<evidence type="ECO:0000256" key="2">
    <source>
        <dbReference type="ARBA" id="ARBA00023125"/>
    </source>
</evidence>
<gene>
    <name evidence="5" type="ORF">SAMN04487969_104142</name>
</gene>
<proteinExistence type="predicted"/>
<dbReference type="InterPro" id="IPR001845">
    <property type="entry name" value="HTH_ArsR_DNA-bd_dom"/>
</dbReference>
<accession>A0A1I2BZE1</accession>
<dbReference type="NCBIfam" id="NF033788">
    <property type="entry name" value="HTH_metalloreg"/>
    <property type="match status" value="1"/>
</dbReference>
<dbReference type="InterPro" id="IPR036390">
    <property type="entry name" value="WH_DNA-bd_sf"/>
</dbReference>
<keyword evidence="1" id="KW-0805">Transcription regulation</keyword>
<dbReference type="SUPFAM" id="SSF46785">
    <property type="entry name" value="Winged helix' DNA-binding domain"/>
    <property type="match status" value="1"/>
</dbReference>
<dbReference type="PRINTS" id="PR00778">
    <property type="entry name" value="HTHARSR"/>
</dbReference>
<dbReference type="GO" id="GO:0003700">
    <property type="term" value="F:DNA-binding transcription factor activity"/>
    <property type="evidence" value="ECO:0007669"/>
    <property type="project" value="InterPro"/>
</dbReference>
<dbReference type="EMBL" id="FONN01000004">
    <property type="protein sequence ID" value="SFE60843.1"/>
    <property type="molecule type" value="Genomic_DNA"/>
</dbReference>
<dbReference type="SMART" id="SM00418">
    <property type="entry name" value="HTH_ARSR"/>
    <property type="match status" value="1"/>
</dbReference>
<dbReference type="AlphaFoldDB" id="A0A1I2BZE1"/>
<feature type="domain" description="HTH arsR-type" evidence="4">
    <location>
        <begin position="22"/>
        <end position="116"/>
    </location>
</feature>
<dbReference type="PANTHER" id="PTHR33154:SF12">
    <property type="entry name" value="TRANSCRIPTIONAL REGULATORY PROTEIN"/>
    <property type="match status" value="1"/>
</dbReference>